<evidence type="ECO:0000313" key="4">
    <source>
        <dbReference type="Proteomes" id="UP001215087"/>
    </source>
</evidence>
<dbReference type="SUPFAM" id="SSF53098">
    <property type="entry name" value="Ribonuclease H-like"/>
    <property type="match status" value="1"/>
</dbReference>
<dbReference type="NCBIfam" id="NF033563">
    <property type="entry name" value="transpos_IS30"/>
    <property type="match status" value="1"/>
</dbReference>
<dbReference type="Gene3D" id="3.30.420.10">
    <property type="entry name" value="Ribonuclease H-like superfamily/Ribonuclease H"/>
    <property type="match status" value="1"/>
</dbReference>
<dbReference type="Proteomes" id="UP001215087">
    <property type="component" value="Unassembled WGS sequence"/>
</dbReference>
<dbReference type="PANTHER" id="PTHR10948:SF23">
    <property type="entry name" value="TRANSPOSASE INSI FOR INSERTION SEQUENCE ELEMENT IS30A-RELATED"/>
    <property type="match status" value="1"/>
</dbReference>
<dbReference type="PROSITE" id="PS50994">
    <property type="entry name" value="INTEGRASE"/>
    <property type="match status" value="1"/>
</dbReference>
<accession>A0ABT5URI1</accession>
<proteinExistence type="predicted"/>
<dbReference type="InterPro" id="IPR036397">
    <property type="entry name" value="RNaseH_sf"/>
</dbReference>
<feature type="domain" description="Integrase catalytic" evidence="2">
    <location>
        <begin position="166"/>
        <end position="340"/>
    </location>
</feature>
<protein>
    <submittedName>
        <fullName evidence="3">IS30 family transposase</fullName>
    </submittedName>
</protein>
<evidence type="ECO:0000313" key="3">
    <source>
        <dbReference type="EMBL" id="MDE1471567.1"/>
    </source>
</evidence>
<gene>
    <name evidence="3" type="ORF">PTZ04_15015</name>
</gene>
<dbReference type="InterPro" id="IPR012337">
    <property type="entry name" value="RNaseH-like_sf"/>
</dbReference>
<dbReference type="InterPro" id="IPR025246">
    <property type="entry name" value="IS30-like_HTH"/>
</dbReference>
<organism evidence="3 4">
    <name type="scientific">Eubacterium limosum</name>
    <dbReference type="NCBI Taxonomy" id="1736"/>
    <lineage>
        <taxon>Bacteria</taxon>
        <taxon>Bacillati</taxon>
        <taxon>Bacillota</taxon>
        <taxon>Clostridia</taxon>
        <taxon>Eubacteriales</taxon>
        <taxon>Eubacteriaceae</taxon>
        <taxon>Eubacterium</taxon>
    </lineage>
</organism>
<keyword evidence="1" id="KW-0233">DNA recombination</keyword>
<dbReference type="InterPro" id="IPR001584">
    <property type="entry name" value="Integrase_cat-core"/>
</dbReference>
<dbReference type="Pfam" id="PF13936">
    <property type="entry name" value="HTH_38"/>
    <property type="match status" value="1"/>
</dbReference>
<dbReference type="EMBL" id="JAQSVD010000008">
    <property type="protein sequence ID" value="MDE1471567.1"/>
    <property type="molecule type" value="Genomic_DNA"/>
</dbReference>
<dbReference type="InterPro" id="IPR053392">
    <property type="entry name" value="Transposase_IS30-like"/>
</dbReference>
<sequence>MMGQHLTERERYKIEAWLEEKVSKAEIARKLGKSYSAICREIQRGSVLQTVKITGIPEEKYFYKADYAEIKHLEACENKGRRRIFEKASETKDILIRLLKKGYSPEVAAYLIKRDYHIHICYKTIYNAVKNKDLETLKMSDLPYHKKKKTAYQPQSKKVILNRRSIDERPVSVNNREEFGHWEMDCVLSGQCNAMPAALLVVTERLTRYSYVYKMPDKKQESVKACLDDLEQTYGQAFPLIFKSITMDNGSEFINQAFIENSAQNEDFKRTVAYYCHAYSAFERGSNENYNRFIRRFIPKGANIKKISKGAIQEIVDFINNYPRKMFGFQSSSYCLKNALSDLKLI</sequence>
<dbReference type="Pfam" id="PF00665">
    <property type="entry name" value="rve"/>
    <property type="match status" value="1"/>
</dbReference>
<evidence type="ECO:0000259" key="2">
    <source>
        <dbReference type="PROSITE" id="PS50994"/>
    </source>
</evidence>
<name>A0ABT5URI1_EUBLI</name>
<dbReference type="RefSeq" id="WP_227207809.1">
    <property type="nucleotide sequence ID" value="NZ_JAJCLO010000009.1"/>
</dbReference>
<reference evidence="3 4" key="1">
    <citation type="submission" date="2023-02" db="EMBL/GenBank/DDBJ databases">
        <title>Comparative genome analysis of Eubacterium limosum species.</title>
        <authorList>
            <person name="Bak J.E."/>
        </authorList>
    </citation>
    <scope>NUCLEOTIDE SEQUENCE [LARGE SCALE GENOMIC DNA]</scope>
    <source>
        <strain evidence="3 4">KGMB01548</strain>
    </source>
</reference>
<evidence type="ECO:0000256" key="1">
    <source>
        <dbReference type="ARBA" id="ARBA00023172"/>
    </source>
</evidence>
<comment type="caution">
    <text evidence="3">The sequence shown here is derived from an EMBL/GenBank/DDBJ whole genome shotgun (WGS) entry which is preliminary data.</text>
</comment>
<keyword evidence="4" id="KW-1185">Reference proteome</keyword>
<dbReference type="InterPro" id="IPR051917">
    <property type="entry name" value="Transposase-Integrase"/>
</dbReference>
<dbReference type="PANTHER" id="PTHR10948">
    <property type="entry name" value="TRANSPOSASE"/>
    <property type="match status" value="1"/>
</dbReference>